<protein>
    <submittedName>
        <fullName evidence="6">Putative C6 finger domain protein</fullName>
    </submittedName>
</protein>
<dbReference type="GO" id="GO:0000981">
    <property type="term" value="F:DNA-binding transcription factor activity, RNA polymerase II-specific"/>
    <property type="evidence" value="ECO:0007669"/>
    <property type="project" value="InterPro"/>
</dbReference>
<evidence type="ECO:0000256" key="1">
    <source>
        <dbReference type="ARBA" id="ARBA00023015"/>
    </source>
</evidence>
<dbReference type="AlphaFoldDB" id="A0A2I2FWV6"/>
<dbReference type="CDD" id="cd00067">
    <property type="entry name" value="GAL4"/>
    <property type="match status" value="1"/>
</dbReference>
<dbReference type="InterPro" id="IPR052400">
    <property type="entry name" value="Zn2-C6_fungal_TF"/>
</dbReference>
<dbReference type="InterPro" id="IPR001138">
    <property type="entry name" value="Zn2Cys6_DnaBD"/>
</dbReference>
<keyword evidence="4" id="KW-0539">Nucleus</keyword>
<evidence type="ECO:0000256" key="3">
    <source>
        <dbReference type="ARBA" id="ARBA00023163"/>
    </source>
</evidence>
<dbReference type="GO" id="GO:0003677">
    <property type="term" value="F:DNA binding"/>
    <property type="evidence" value="ECO:0007669"/>
    <property type="project" value="UniProtKB-KW"/>
</dbReference>
<dbReference type="Proteomes" id="UP000234275">
    <property type="component" value="Unassembled WGS sequence"/>
</dbReference>
<proteinExistence type="predicted"/>
<evidence type="ECO:0000256" key="4">
    <source>
        <dbReference type="ARBA" id="ARBA00023242"/>
    </source>
</evidence>
<dbReference type="InterPro" id="IPR036864">
    <property type="entry name" value="Zn2-C6_fun-type_DNA-bd_sf"/>
</dbReference>
<keyword evidence="2" id="KW-0238">DNA-binding</keyword>
<dbReference type="VEuPathDB" id="FungiDB:P170DRAFT_440198"/>
<dbReference type="PANTHER" id="PTHR47657">
    <property type="entry name" value="STEROL REGULATORY ELEMENT-BINDING PROTEIN ECM22"/>
    <property type="match status" value="1"/>
</dbReference>
<dbReference type="PANTHER" id="PTHR47657:SF13">
    <property type="entry name" value="ZN(2)-C6 FUNGAL-TYPE DOMAIN-CONTAINING PROTEIN-RELATED"/>
    <property type="match status" value="1"/>
</dbReference>
<sequence length="421" mass="47758">MERILSLFCSALCLSSDQYDLLEQDISGYDTDTFQCDEKKPICTNCSQHSIECDFSSPPVLPSQGSAASSPPTRRYRFKQSKYQPLAVPSPSDSNQSPDSTSTGVQCDLSASHHASGGISFADLELFHQFITATYITFGDVTEKHRAIWQVHVPRWGISFPSIHHLNLAIAALHLAHENPDRRDEYVAKADSHFTFGVRSVTNILSKLDSDNCQMVYLSAVLICFIYFARGPRRGEYLVFSETGQSEWLVLMRGVRFILFSKPQEVFSGILDPGEQEKPKMTPALETELLEQKVHLAAARQFLEESVPESERELYVSGMEKLMVSFEEMHNVRSIKGDGACLMPAVIGWIYRLPDTFVQRLEDKDSFALVILAYWSVMLKYMTPTWFMEGWDVHVISGIRNSLRVDYHQWIEWPVRTICGA</sequence>
<feature type="compositionally biased region" description="Low complexity" evidence="5">
    <location>
        <begin position="89"/>
        <end position="103"/>
    </location>
</feature>
<dbReference type="EMBL" id="MSFO01000008">
    <property type="protein sequence ID" value="PLB45046.1"/>
    <property type="molecule type" value="Genomic_DNA"/>
</dbReference>
<feature type="region of interest" description="Disordered" evidence="5">
    <location>
        <begin position="85"/>
        <end position="106"/>
    </location>
</feature>
<accession>A0A2I2FWV6</accession>
<evidence type="ECO:0000313" key="7">
    <source>
        <dbReference type="Proteomes" id="UP000234275"/>
    </source>
</evidence>
<comment type="caution">
    <text evidence="6">The sequence shown here is derived from an EMBL/GenBank/DDBJ whole genome shotgun (WGS) entry which is preliminary data.</text>
</comment>
<keyword evidence="3" id="KW-0804">Transcription</keyword>
<dbReference type="GO" id="GO:0009893">
    <property type="term" value="P:positive regulation of metabolic process"/>
    <property type="evidence" value="ECO:0007669"/>
    <property type="project" value="UniProtKB-ARBA"/>
</dbReference>
<evidence type="ECO:0000313" key="6">
    <source>
        <dbReference type="EMBL" id="PLB45046.1"/>
    </source>
</evidence>
<dbReference type="GeneID" id="36557722"/>
<reference evidence="6 7" key="1">
    <citation type="submission" date="2016-12" db="EMBL/GenBank/DDBJ databases">
        <title>The genomes of Aspergillus section Nigri reveals drivers in fungal speciation.</title>
        <authorList>
            <consortium name="DOE Joint Genome Institute"/>
            <person name="Vesth T.C."/>
            <person name="Nybo J."/>
            <person name="Theobald S."/>
            <person name="Brandl J."/>
            <person name="Frisvad J.C."/>
            <person name="Nielsen K.F."/>
            <person name="Lyhne E.K."/>
            <person name="Kogle M.E."/>
            <person name="Kuo A."/>
            <person name="Riley R."/>
            <person name="Clum A."/>
            <person name="Nolan M."/>
            <person name="Lipzen A."/>
            <person name="Salamov A."/>
            <person name="Henrissat B."/>
            <person name="Wiebenga A."/>
            <person name="De Vries R.P."/>
            <person name="Grigoriev I.V."/>
            <person name="Mortensen U.H."/>
            <person name="Andersen M.R."/>
            <person name="Baker S.E."/>
        </authorList>
    </citation>
    <scope>NUCLEOTIDE SEQUENCE [LARGE SCALE GENOMIC DNA]</scope>
    <source>
        <strain evidence="6 7">IBT 23096</strain>
    </source>
</reference>
<organism evidence="6 7">
    <name type="scientific">Aspergillus steynii IBT 23096</name>
    <dbReference type="NCBI Taxonomy" id="1392250"/>
    <lineage>
        <taxon>Eukaryota</taxon>
        <taxon>Fungi</taxon>
        <taxon>Dikarya</taxon>
        <taxon>Ascomycota</taxon>
        <taxon>Pezizomycotina</taxon>
        <taxon>Eurotiomycetes</taxon>
        <taxon>Eurotiomycetidae</taxon>
        <taxon>Eurotiales</taxon>
        <taxon>Aspergillaceae</taxon>
        <taxon>Aspergillus</taxon>
        <taxon>Aspergillus subgen. Circumdati</taxon>
    </lineage>
</organism>
<keyword evidence="7" id="KW-1185">Reference proteome</keyword>
<evidence type="ECO:0000256" key="5">
    <source>
        <dbReference type="SAM" id="MobiDB-lite"/>
    </source>
</evidence>
<dbReference type="GO" id="GO:0008270">
    <property type="term" value="F:zinc ion binding"/>
    <property type="evidence" value="ECO:0007669"/>
    <property type="project" value="InterPro"/>
</dbReference>
<gene>
    <name evidence="6" type="ORF">P170DRAFT_440198</name>
</gene>
<name>A0A2I2FWV6_9EURO</name>
<keyword evidence="1" id="KW-0805">Transcription regulation</keyword>
<evidence type="ECO:0000256" key="2">
    <source>
        <dbReference type="ARBA" id="ARBA00023125"/>
    </source>
</evidence>
<dbReference type="OrthoDB" id="416217at2759"/>
<dbReference type="SUPFAM" id="SSF57701">
    <property type="entry name" value="Zn2/Cys6 DNA-binding domain"/>
    <property type="match status" value="1"/>
</dbReference>
<dbReference type="RefSeq" id="XP_024700348.1">
    <property type="nucleotide sequence ID" value="XM_024850023.1"/>
</dbReference>
<dbReference type="STRING" id="1392250.A0A2I2FWV6"/>